<dbReference type="Pfam" id="PF00078">
    <property type="entry name" value="RVT_1"/>
    <property type="match status" value="1"/>
</dbReference>
<organism evidence="11 12">
    <name type="scientific">Vibrio scophthalmi</name>
    <dbReference type="NCBI Taxonomy" id="45658"/>
    <lineage>
        <taxon>Bacteria</taxon>
        <taxon>Pseudomonadati</taxon>
        <taxon>Pseudomonadota</taxon>
        <taxon>Gammaproteobacteria</taxon>
        <taxon>Vibrionales</taxon>
        <taxon>Vibrionaceae</taxon>
        <taxon>Vibrio</taxon>
    </lineage>
</organism>
<evidence type="ECO:0000256" key="8">
    <source>
        <dbReference type="ARBA" id="ARBA00034120"/>
    </source>
</evidence>
<protein>
    <recommendedName>
        <fullName evidence="1">RNA-directed DNA polymerase</fullName>
        <ecNumber evidence="1">2.7.7.49</ecNumber>
    </recommendedName>
</protein>
<name>A0A1C7F8X9_9VIBR</name>
<dbReference type="InterPro" id="IPR043502">
    <property type="entry name" value="DNA/RNA_pol_sf"/>
</dbReference>
<dbReference type="SUPFAM" id="SSF56672">
    <property type="entry name" value="DNA/RNA polymerases"/>
    <property type="match status" value="1"/>
</dbReference>
<evidence type="ECO:0000256" key="3">
    <source>
        <dbReference type="ARBA" id="ARBA00022695"/>
    </source>
</evidence>
<evidence type="ECO:0000256" key="9">
    <source>
        <dbReference type="ARBA" id="ARBA00048173"/>
    </source>
</evidence>
<dbReference type="RefSeq" id="WP_065545234.1">
    <property type="nucleotide sequence ID" value="NZ_CP016414.1"/>
</dbReference>
<accession>A0A1C7F8X9</accession>
<proteinExistence type="inferred from homology"/>
<dbReference type="PATRIC" id="fig|45658.7.peg.1047"/>
<dbReference type="InterPro" id="IPR000123">
    <property type="entry name" value="Reverse_transcriptase_msDNA"/>
</dbReference>
<keyword evidence="3 11" id="KW-0548">Nucleotidyltransferase</keyword>
<keyword evidence="7" id="KW-0051">Antiviral defense</keyword>
<dbReference type="PANTHER" id="PTHR34047:SF7">
    <property type="entry name" value="RNA-DIRECTED DNA POLYMERASE"/>
    <property type="match status" value="1"/>
</dbReference>
<evidence type="ECO:0000313" key="12">
    <source>
        <dbReference type="Proteomes" id="UP000092528"/>
    </source>
</evidence>
<sequence length="331" mass="37626">MTLTPEYKLKSIGSVNALARLLQLPLSRVQYLANNASDFYRVAKVEQKKSGGQRVTYDAYRALKSVHRKLQHQIFKKVIYPQYIQGSISGRSYITNVRNHTKSKIVICEDISNFFPTIKADQVEKMFMRLFHFPQEVAKILTNLVTLNGSVPQGGVCSSYIANLVMWEKESVLVSRLIKTKLTYTRYVDDITVSSKSYMTKQEISDVIASIYGMLRHYGVEPNKSKHEVLGNGTHQTVHRVGVNGNRPSFGKEEKKKVRCAVHNLSTLFTDDHCTYEDYLRVFSSVSSQVGKLQQLNEFQGKKYREALNAIKPSIKRLLLESLTCTGSDLI</sequence>
<evidence type="ECO:0000256" key="2">
    <source>
        <dbReference type="ARBA" id="ARBA00022679"/>
    </source>
</evidence>
<keyword evidence="5" id="KW-0460">Magnesium</keyword>
<evidence type="ECO:0000256" key="7">
    <source>
        <dbReference type="ARBA" id="ARBA00023118"/>
    </source>
</evidence>
<keyword evidence="2 11" id="KW-0808">Transferase</keyword>
<dbReference type="Proteomes" id="UP000092528">
    <property type="component" value="Chromosome 1"/>
</dbReference>
<feature type="domain" description="Reverse transcriptase" evidence="10">
    <location>
        <begin position="26"/>
        <end position="245"/>
    </location>
</feature>
<evidence type="ECO:0000256" key="6">
    <source>
        <dbReference type="ARBA" id="ARBA00022918"/>
    </source>
</evidence>
<evidence type="ECO:0000256" key="5">
    <source>
        <dbReference type="ARBA" id="ARBA00022842"/>
    </source>
</evidence>
<evidence type="ECO:0000256" key="1">
    <source>
        <dbReference type="ARBA" id="ARBA00012493"/>
    </source>
</evidence>
<dbReference type="GO" id="GO:0051607">
    <property type="term" value="P:defense response to virus"/>
    <property type="evidence" value="ECO:0007669"/>
    <property type="project" value="UniProtKB-KW"/>
</dbReference>
<dbReference type="PANTHER" id="PTHR34047">
    <property type="entry name" value="NUCLEAR INTRON MATURASE 1, MITOCHONDRIAL-RELATED"/>
    <property type="match status" value="1"/>
</dbReference>
<dbReference type="EC" id="2.7.7.49" evidence="1"/>
<dbReference type="InterPro" id="IPR051083">
    <property type="entry name" value="GrpII_Intron_Splice-Mob/Def"/>
</dbReference>
<dbReference type="CDD" id="cd03487">
    <property type="entry name" value="RT_Bac_retron_II"/>
    <property type="match status" value="1"/>
</dbReference>
<gene>
    <name evidence="11" type="ORF">VSVS05_01080</name>
</gene>
<dbReference type="InterPro" id="IPR000477">
    <property type="entry name" value="RT_dom"/>
</dbReference>
<evidence type="ECO:0000313" key="11">
    <source>
        <dbReference type="EMBL" id="ANU36207.1"/>
    </source>
</evidence>
<evidence type="ECO:0000259" key="10">
    <source>
        <dbReference type="PROSITE" id="PS50878"/>
    </source>
</evidence>
<keyword evidence="4" id="KW-0479">Metal-binding</keyword>
<dbReference type="GO" id="GO:0046872">
    <property type="term" value="F:metal ion binding"/>
    <property type="evidence" value="ECO:0007669"/>
    <property type="project" value="UniProtKB-KW"/>
</dbReference>
<comment type="catalytic activity">
    <reaction evidence="9">
        <text>DNA(n) + a 2'-deoxyribonucleoside 5'-triphosphate = DNA(n+1) + diphosphate</text>
        <dbReference type="Rhea" id="RHEA:22508"/>
        <dbReference type="Rhea" id="RHEA-COMP:17339"/>
        <dbReference type="Rhea" id="RHEA-COMP:17340"/>
        <dbReference type="ChEBI" id="CHEBI:33019"/>
        <dbReference type="ChEBI" id="CHEBI:61560"/>
        <dbReference type="ChEBI" id="CHEBI:173112"/>
        <dbReference type="EC" id="2.7.7.49"/>
    </reaction>
</comment>
<evidence type="ECO:0000256" key="4">
    <source>
        <dbReference type="ARBA" id="ARBA00022723"/>
    </source>
</evidence>
<dbReference type="GO" id="GO:0003723">
    <property type="term" value="F:RNA binding"/>
    <property type="evidence" value="ECO:0007669"/>
    <property type="project" value="InterPro"/>
</dbReference>
<keyword evidence="6 11" id="KW-0695">RNA-directed DNA polymerase</keyword>
<reference evidence="11 12" key="1">
    <citation type="submission" date="2016-07" db="EMBL/GenBank/DDBJ databases">
        <title>Genome sequencing of Vibrio scophthalmi strain VS-05, an isolated from Paralichthys olivaceus.</title>
        <authorList>
            <person name="Han H.-J."/>
        </authorList>
    </citation>
    <scope>NUCLEOTIDE SEQUENCE [LARGE SCALE GENOMIC DNA]</scope>
    <source>
        <strain evidence="11 12">VS-05</strain>
    </source>
</reference>
<dbReference type="GO" id="GO:0003964">
    <property type="term" value="F:RNA-directed DNA polymerase activity"/>
    <property type="evidence" value="ECO:0007669"/>
    <property type="project" value="UniProtKB-KW"/>
</dbReference>
<dbReference type="AlphaFoldDB" id="A0A1C7F8X9"/>
<keyword evidence="12" id="KW-1185">Reference proteome</keyword>
<comment type="similarity">
    <text evidence="8">Belongs to the bacterial reverse transcriptase family.</text>
</comment>
<dbReference type="EMBL" id="CP016414">
    <property type="protein sequence ID" value="ANU36207.1"/>
    <property type="molecule type" value="Genomic_DNA"/>
</dbReference>
<dbReference type="GeneID" id="96870927"/>
<dbReference type="PROSITE" id="PS50878">
    <property type="entry name" value="RT_POL"/>
    <property type="match status" value="1"/>
</dbReference>